<dbReference type="InterPro" id="IPR043129">
    <property type="entry name" value="ATPase_NBD"/>
</dbReference>
<keyword evidence="2" id="KW-0963">Cytoplasm</keyword>
<dbReference type="GO" id="GO:0140662">
    <property type="term" value="F:ATP-dependent protein folding chaperone"/>
    <property type="evidence" value="ECO:0007669"/>
    <property type="project" value="InterPro"/>
</dbReference>
<dbReference type="GO" id="GO:0005829">
    <property type="term" value="C:cytosol"/>
    <property type="evidence" value="ECO:0007669"/>
    <property type="project" value="TreeGrafter"/>
</dbReference>
<evidence type="ECO:0000256" key="2">
    <source>
        <dbReference type="ARBA" id="ARBA00022490"/>
    </source>
</evidence>
<dbReference type="PANTHER" id="PTHR45639:SF4">
    <property type="entry name" value="HSC70CB, ISOFORM G"/>
    <property type="match status" value="1"/>
</dbReference>
<keyword evidence="3" id="KW-0547">Nucleotide-binding</keyword>
<keyword evidence="8" id="KW-1185">Reference proteome</keyword>
<evidence type="ECO:0000256" key="6">
    <source>
        <dbReference type="SAM" id="MobiDB-lite"/>
    </source>
</evidence>
<proteinExistence type="predicted"/>
<dbReference type="SUPFAM" id="SSF100934">
    <property type="entry name" value="Heat shock protein 70kD (HSP70), C-terminal subdomain"/>
    <property type="match status" value="2"/>
</dbReference>
<dbReference type="Gene3D" id="3.90.640.10">
    <property type="entry name" value="Actin, Chain A, domain 4"/>
    <property type="match status" value="1"/>
</dbReference>
<name>A0AAD5EBM0_UMBRA</name>
<evidence type="ECO:0000256" key="5">
    <source>
        <dbReference type="ARBA" id="ARBA00023016"/>
    </source>
</evidence>
<dbReference type="FunFam" id="2.60.34.10:FF:000011">
    <property type="entry name" value="Heat shock protein hsp88"/>
    <property type="match status" value="1"/>
</dbReference>
<organism evidence="7 8">
    <name type="scientific">Umbelopsis ramanniana AG</name>
    <dbReference type="NCBI Taxonomy" id="1314678"/>
    <lineage>
        <taxon>Eukaryota</taxon>
        <taxon>Fungi</taxon>
        <taxon>Fungi incertae sedis</taxon>
        <taxon>Mucoromycota</taxon>
        <taxon>Mucoromycotina</taxon>
        <taxon>Umbelopsidomycetes</taxon>
        <taxon>Umbelopsidales</taxon>
        <taxon>Umbelopsidaceae</taxon>
        <taxon>Umbelopsis</taxon>
    </lineage>
</organism>
<sequence>MEKQRKTWKLVMSVVGIDFGNLQSVIAVARNRGIDVICNEVSNRATPSLVSFGPKQRFIGESAKTQEVSNFKNTVSSLKRLAGRTFQDQEVQEVEKQYINAELVDVHGQVGVKVNYLGEQQTFSNVQLIAMYLTKLKETTAHELNAPVSDCVITVPGWFTDIQRRAILDASVIAGLNCLRLVNDLTATALGYGITKTDLPEDKPKNVVFCDIGHSSYSVSVVSFVKGQLTVRGTAYDRHFGGRNFDQVIVERLAAEFKEKYKIDVFSNNKALFRLRTAAEKCKKVLSANPQSPVNIESIMDDKDVATIVNRTDFEEWATETLVRVEEPLKAALEASGLTLEDIDSVEVVGGSTRVPAIKNAISKFFGKEVSTTLNQDEAVARGAALQCAMLSPVFKVREFRVHDVLHYPIKMTWAATPEEEETEIVVFDKNNSIPSTKILTFHRREPFDLEAYYAYPEELPAGVNPWVGRYTIKNVEPVNGEAAQIKVKARLNIHGVVSVDAAYTVEEKIEEVEEKQSSPKEGEEAKAPVTKKVKKLVKKADLPVVTGTTSLSRPVLEEFHEKESAMYAADKLVHDTEEKKNALEEYVYEMRGKLEGGAYSEYIDPSIKEKFISELNTMEDWLYDEGEDATKSVYVAKLDELKKTGTPVAERYRESEERPRAARYLTQAIEQITREAMTSDDKYSHIPAHEKQDVVDRADRARRWLDEQLAKQEKVAKHETPLVYSRDIAKEQEALYAFANPIMNKPKPAPKPTEPSTDGDNDTPMAETGEEEKKSEMDID</sequence>
<dbReference type="FunFam" id="1.20.1270.10:FF:000002">
    <property type="entry name" value="Heat shock 70 kDa protein 4"/>
    <property type="match status" value="1"/>
</dbReference>
<comment type="subcellular location">
    <subcellularLocation>
        <location evidence="1">Cytoplasm</location>
    </subcellularLocation>
</comment>
<keyword evidence="4" id="KW-0067">ATP-binding</keyword>
<evidence type="ECO:0000256" key="1">
    <source>
        <dbReference type="ARBA" id="ARBA00004496"/>
    </source>
</evidence>
<dbReference type="AlphaFoldDB" id="A0AAD5EBM0"/>
<dbReference type="CDD" id="cd24094">
    <property type="entry name" value="ASKHA_NBD_HSP70_ScSse"/>
    <property type="match status" value="1"/>
</dbReference>
<feature type="region of interest" description="Disordered" evidence="6">
    <location>
        <begin position="740"/>
        <end position="781"/>
    </location>
</feature>
<dbReference type="PANTHER" id="PTHR45639">
    <property type="entry name" value="HSC70CB, ISOFORM G-RELATED"/>
    <property type="match status" value="1"/>
</dbReference>
<reference evidence="7" key="2">
    <citation type="journal article" date="2022" name="Proc. Natl. Acad. Sci. U.S.A.">
        <title>Diploid-dominant life cycles characterize the early evolution of Fungi.</title>
        <authorList>
            <person name="Amses K.R."/>
            <person name="Simmons D.R."/>
            <person name="Longcore J.E."/>
            <person name="Mondo S.J."/>
            <person name="Seto K."/>
            <person name="Jeronimo G.H."/>
            <person name="Bonds A.E."/>
            <person name="Quandt C.A."/>
            <person name="Davis W.J."/>
            <person name="Chang Y."/>
            <person name="Federici B.A."/>
            <person name="Kuo A."/>
            <person name="LaButti K."/>
            <person name="Pangilinan J."/>
            <person name="Andreopoulos W."/>
            <person name="Tritt A."/>
            <person name="Riley R."/>
            <person name="Hundley H."/>
            <person name="Johnson J."/>
            <person name="Lipzen A."/>
            <person name="Barry K."/>
            <person name="Lang B.F."/>
            <person name="Cuomo C.A."/>
            <person name="Buchler N.E."/>
            <person name="Grigoriev I.V."/>
            <person name="Spatafora J.W."/>
            <person name="Stajich J.E."/>
            <person name="James T.Y."/>
        </authorList>
    </citation>
    <scope>NUCLEOTIDE SEQUENCE</scope>
    <source>
        <strain evidence="7">AG</strain>
    </source>
</reference>
<feature type="compositionally biased region" description="Basic and acidic residues" evidence="6">
    <location>
        <begin position="772"/>
        <end position="781"/>
    </location>
</feature>
<dbReference type="Gene3D" id="2.60.34.10">
    <property type="entry name" value="Substrate Binding Domain Of DNAk, Chain A, domain 1"/>
    <property type="match status" value="1"/>
</dbReference>
<gene>
    <name evidence="7" type="ORF">K450DRAFT_238864</name>
</gene>
<comment type="caution">
    <text evidence="7">The sequence shown here is derived from an EMBL/GenBank/DDBJ whole genome shotgun (WGS) entry which is preliminary data.</text>
</comment>
<dbReference type="Gene3D" id="3.30.30.30">
    <property type="match status" value="1"/>
</dbReference>
<protein>
    <submittedName>
        <fullName evidence="7">Uncharacterized protein</fullName>
    </submittedName>
</protein>
<dbReference type="FunFam" id="3.30.30.30:FF:000002">
    <property type="entry name" value="Heat shock 70 kDa protein 4"/>
    <property type="match status" value="1"/>
</dbReference>
<dbReference type="SUPFAM" id="SSF53067">
    <property type="entry name" value="Actin-like ATPase domain"/>
    <property type="match status" value="2"/>
</dbReference>
<dbReference type="InterPro" id="IPR013126">
    <property type="entry name" value="Hsp_70_fam"/>
</dbReference>
<dbReference type="GeneID" id="75914018"/>
<reference evidence="7" key="1">
    <citation type="submission" date="2021-06" db="EMBL/GenBank/DDBJ databases">
        <authorList>
            <consortium name="DOE Joint Genome Institute"/>
            <person name="Mondo S.J."/>
            <person name="Amses K.R."/>
            <person name="Simmons D.R."/>
            <person name="Longcore J.E."/>
            <person name="Seto K."/>
            <person name="Alves G.H."/>
            <person name="Bonds A.E."/>
            <person name="Quandt C.A."/>
            <person name="Davis W.J."/>
            <person name="Chang Y."/>
            <person name="Letcher P.M."/>
            <person name="Powell M.J."/>
            <person name="Kuo A."/>
            <person name="Labutti K."/>
            <person name="Pangilinan J."/>
            <person name="Andreopoulos W."/>
            <person name="Tritt A."/>
            <person name="Riley R."/>
            <person name="Hundley H."/>
            <person name="Johnson J."/>
            <person name="Lipzen A."/>
            <person name="Barry K."/>
            <person name="Berbee M.L."/>
            <person name="Buchler N.E."/>
            <person name="Grigoriev I.V."/>
            <person name="Spatafora J.W."/>
            <person name="Stajich J.E."/>
            <person name="James T.Y."/>
        </authorList>
    </citation>
    <scope>NUCLEOTIDE SEQUENCE</scope>
    <source>
        <strain evidence="7">AG</strain>
    </source>
</reference>
<evidence type="ECO:0000256" key="3">
    <source>
        <dbReference type="ARBA" id="ARBA00022741"/>
    </source>
</evidence>
<dbReference type="GO" id="GO:0005634">
    <property type="term" value="C:nucleus"/>
    <property type="evidence" value="ECO:0007669"/>
    <property type="project" value="TreeGrafter"/>
</dbReference>
<dbReference type="FunFam" id="3.30.420.40:FF:000171">
    <property type="entry name" value="Heat shock 70 kDa protein 4"/>
    <property type="match status" value="2"/>
</dbReference>
<dbReference type="InterPro" id="IPR029048">
    <property type="entry name" value="HSP70_C_sf"/>
</dbReference>
<keyword evidence="5" id="KW-0346">Stress response</keyword>
<accession>A0AAD5EBM0</accession>
<evidence type="ECO:0000313" key="7">
    <source>
        <dbReference type="EMBL" id="KAI8580001.1"/>
    </source>
</evidence>
<dbReference type="EMBL" id="MU620915">
    <property type="protein sequence ID" value="KAI8580001.1"/>
    <property type="molecule type" value="Genomic_DNA"/>
</dbReference>
<dbReference type="Gene3D" id="1.20.1270.10">
    <property type="match status" value="1"/>
</dbReference>
<dbReference type="PRINTS" id="PR00301">
    <property type="entry name" value="HEATSHOCK70"/>
</dbReference>
<dbReference type="SUPFAM" id="SSF100920">
    <property type="entry name" value="Heat shock protein 70kD (HSP70), peptide-binding domain"/>
    <property type="match status" value="1"/>
</dbReference>
<evidence type="ECO:0000256" key="4">
    <source>
        <dbReference type="ARBA" id="ARBA00022840"/>
    </source>
</evidence>
<dbReference type="GO" id="GO:0005524">
    <property type="term" value="F:ATP binding"/>
    <property type="evidence" value="ECO:0007669"/>
    <property type="project" value="UniProtKB-KW"/>
</dbReference>
<dbReference type="Proteomes" id="UP001206595">
    <property type="component" value="Unassembled WGS sequence"/>
</dbReference>
<evidence type="ECO:0000313" key="8">
    <source>
        <dbReference type="Proteomes" id="UP001206595"/>
    </source>
</evidence>
<dbReference type="InterPro" id="IPR029047">
    <property type="entry name" value="HSP70_peptide-bd_sf"/>
</dbReference>
<dbReference type="Pfam" id="PF00012">
    <property type="entry name" value="HSP70"/>
    <property type="match status" value="1"/>
</dbReference>
<dbReference type="FunFam" id="3.90.640.10:FF:000004">
    <property type="entry name" value="Heat shock 70 kDa protein 4"/>
    <property type="match status" value="1"/>
</dbReference>
<dbReference type="Gene3D" id="3.30.420.40">
    <property type="match status" value="2"/>
</dbReference>
<dbReference type="RefSeq" id="XP_051445005.1">
    <property type="nucleotide sequence ID" value="XM_051588673.1"/>
</dbReference>